<evidence type="ECO:0000256" key="1">
    <source>
        <dbReference type="SAM" id="MobiDB-lite"/>
    </source>
</evidence>
<proteinExistence type="predicted"/>
<reference evidence="2" key="1">
    <citation type="submission" date="2021-02" db="EMBL/GenBank/DDBJ databases">
        <authorList>
            <person name="Nowell W R."/>
        </authorList>
    </citation>
    <scope>NUCLEOTIDE SEQUENCE</scope>
</reference>
<accession>A0A816VIG9</accession>
<evidence type="ECO:0000313" key="2">
    <source>
        <dbReference type="EMBL" id="CAF2127913.1"/>
    </source>
</evidence>
<feature type="compositionally biased region" description="Polar residues" evidence="1">
    <location>
        <begin position="169"/>
        <end position="189"/>
    </location>
</feature>
<dbReference type="AlphaFoldDB" id="A0A816VIG9"/>
<protein>
    <submittedName>
        <fullName evidence="2">Uncharacterized protein</fullName>
    </submittedName>
</protein>
<organism evidence="2 3">
    <name type="scientific">Rotaria magnacalcarata</name>
    <dbReference type="NCBI Taxonomy" id="392030"/>
    <lineage>
        <taxon>Eukaryota</taxon>
        <taxon>Metazoa</taxon>
        <taxon>Spiralia</taxon>
        <taxon>Gnathifera</taxon>
        <taxon>Rotifera</taxon>
        <taxon>Eurotatoria</taxon>
        <taxon>Bdelloidea</taxon>
        <taxon>Philodinida</taxon>
        <taxon>Philodinidae</taxon>
        <taxon>Rotaria</taxon>
    </lineage>
</organism>
<dbReference type="EMBL" id="CAJNRF010011051">
    <property type="protein sequence ID" value="CAF2127913.1"/>
    <property type="molecule type" value="Genomic_DNA"/>
</dbReference>
<evidence type="ECO:0000313" key="3">
    <source>
        <dbReference type="Proteomes" id="UP000663856"/>
    </source>
</evidence>
<dbReference type="Proteomes" id="UP000663856">
    <property type="component" value="Unassembled WGS sequence"/>
</dbReference>
<name>A0A816VIG9_9BILA</name>
<feature type="region of interest" description="Disordered" evidence="1">
    <location>
        <begin position="168"/>
        <end position="189"/>
    </location>
</feature>
<feature type="region of interest" description="Disordered" evidence="1">
    <location>
        <begin position="197"/>
        <end position="216"/>
    </location>
</feature>
<gene>
    <name evidence="2" type="ORF">WKI299_LOCUS25752</name>
</gene>
<sequence length="216" mass="25377">MNPDDILHYLGSLDNIFTYIRTIVAERLRQDMTVQRFIEQFIRSKSRLNDSILCWTDFSAIQLRYIIDFYEMFEEIAFDQVLRAYIKKEFAEEAYIPRDRQRIIEAFCLRILNANISLDVPLQIYLERTDLWNNGVNYDDLATFEVEDDILLQHTYVILTGLENKKKTANQSQQPEIKPNCQTVEGQRQKANAWYTQTAKAAASTKEISGKKTSRK</sequence>
<comment type="caution">
    <text evidence="2">The sequence shown here is derived from an EMBL/GenBank/DDBJ whole genome shotgun (WGS) entry which is preliminary data.</text>
</comment>